<proteinExistence type="predicted"/>
<name>A0ABX7JMA2_9RHOB</name>
<dbReference type="SUPFAM" id="SSF53756">
    <property type="entry name" value="UDP-Glycosyltransferase/glycogen phosphorylase"/>
    <property type="match status" value="1"/>
</dbReference>
<evidence type="ECO:0000313" key="3">
    <source>
        <dbReference type="EMBL" id="QRZ14929.1"/>
    </source>
</evidence>
<dbReference type="EMBL" id="CP070371">
    <property type="protein sequence ID" value="QRZ14929.1"/>
    <property type="molecule type" value="Genomic_DNA"/>
</dbReference>
<dbReference type="RefSeq" id="WP_205295895.1">
    <property type="nucleotide sequence ID" value="NZ_CP070371.1"/>
</dbReference>
<evidence type="ECO:0000256" key="2">
    <source>
        <dbReference type="ARBA" id="ARBA00022679"/>
    </source>
</evidence>
<evidence type="ECO:0000256" key="1">
    <source>
        <dbReference type="ARBA" id="ARBA00022676"/>
    </source>
</evidence>
<accession>A0ABX7JMA2</accession>
<sequence length="521" mass="56672">MNDSLFDADFYRTVYDLKDDATSAHFVAVGDAMGLDPSPYFSTQFYKGRYPDWRAQGATTAVGDFMARMHRGESRQPHPLIDPDFYLARYPDLVELGSRAALHFVSHGDAELRSPSAGFDAGFYQRCYLALEQRHPFRHFVTTGQSLGYLPTPNPRDRQQSRTAMAAATKGLSQPVLFCVHDAQQAGVPILTLDLAAAFVEQGWQPVFVLGRGGPLIDRFRRLGPTLMIAEGWDRQGLAEGLAAKTPVIVNTAAAADMAAVAAGAGHPCLVLIHEMAEYIHEQGFVPHLKAAQSNGARLIPSMPRMAAALADGFGALEVLRPGVTLPETSLRDFRRTQKWRRQQDGPVFIGAGHADRRKGFDLFLEAAARLREAHADARFIWLGALDGWARELADQALAKGLDLTLPGFVADSLAWYRAADVYLLTSRQDPGPTTAIHAAAVGTPFVGYVADIGIIGMTEGFGDFVASGDIEAFVSAALRMATSASNAGRRALRHHIKAETAFAPYVDALVERFMSRQSDG</sequence>
<protein>
    <submittedName>
        <fullName evidence="3">Glycosyltransferase</fullName>
    </submittedName>
</protein>
<organism evidence="3 4">
    <name type="scientific">Paracoccus methylovorus</name>
    <dbReference type="NCBI Taxonomy" id="2812658"/>
    <lineage>
        <taxon>Bacteria</taxon>
        <taxon>Pseudomonadati</taxon>
        <taxon>Pseudomonadota</taxon>
        <taxon>Alphaproteobacteria</taxon>
        <taxon>Rhodobacterales</taxon>
        <taxon>Paracoccaceae</taxon>
        <taxon>Paracoccus</taxon>
    </lineage>
</organism>
<dbReference type="PANTHER" id="PTHR12526:SF510">
    <property type="entry name" value="D-INOSITOL 3-PHOSPHATE GLYCOSYLTRANSFERASE"/>
    <property type="match status" value="1"/>
</dbReference>
<keyword evidence="1" id="KW-0328">Glycosyltransferase</keyword>
<dbReference type="Gene3D" id="3.40.50.2000">
    <property type="entry name" value="Glycogen Phosphorylase B"/>
    <property type="match status" value="1"/>
</dbReference>
<reference evidence="3 4" key="1">
    <citation type="submission" date="2021-02" db="EMBL/GenBank/DDBJ databases">
        <title>Paracoccus methylovroum sp.nov., a new methanol and methylamine utilizing methylotrophic denitrifer.</title>
        <authorList>
            <person name="Timsy T."/>
            <person name="Behrendt U."/>
            <person name="Ulrich A."/>
            <person name="Spanner T."/>
            <person name="Foesel B.U."/>
            <person name="Horn M.A."/>
            <person name="Kolb S."/>
        </authorList>
    </citation>
    <scope>NUCLEOTIDE SEQUENCE [LARGE SCALE GENOMIC DNA]</scope>
    <source>
        <strain evidence="3 4">H4-D09</strain>
    </source>
</reference>
<dbReference type="Proteomes" id="UP000663629">
    <property type="component" value="Chromosome 2"/>
</dbReference>
<dbReference type="Pfam" id="PF13692">
    <property type="entry name" value="Glyco_trans_1_4"/>
    <property type="match status" value="1"/>
</dbReference>
<dbReference type="PANTHER" id="PTHR12526">
    <property type="entry name" value="GLYCOSYLTRANSFERASE"/>
    <property type="match status" value="1"/>
</dbReference>
<keyword evidence="2" id="KW-0808">Transferase</keyword>
<evidence type="ECO:0000313" key="4">
    <source>
        <dbReference type="Proteomes" id="UP000663629"/>
    </source>
</evidence>
<keyword evidence="4" id="KW-1185">Reference proteome</keyword>
<gene>
    <name evidence="3" type="ORF">JWJ88_18445</name>
</gene>